<dbReference type="PANTHER" id="PTHR10388">
    <property type="entry name" value="EUKARYOTIC TRANSLATION INITIATION FACTOR SUI1"/>
    <property type="match status" value="1"/>
</dbReference>
<evidence type="ECO:0000259" key="6">
    <source>
        <dbReference type="PROSITE" id="PS50296"/>
    </source>
</evidence>
<evidence type="ECO:0000313" key="7">
    <source>
        <dbReference type="EMBL" id="CAF0882099.1"/>
    </source>
</evidence>
<dbReference type="PIRSF" id="PIRSF004499">
    <property type="entry name" value="SUI1_euk"/>
    <property type="match status" value="1"/>
</dbReference>
<reference evidence="7" key="1">
    <citation type="submission" date="2021-02" db="EMBL/GenBank/DDBJ databases">
        <authorList>
            <person name="Nowell W R."/>
        </authorList>
    </citation>
    <scope>NUCLEOTIDE SEQUENCE</scope>
    <source>
        <strain evidence="7">Ploen Becks lab</strain>
    </source>
</reference>
<dbReference type="OrthoDB" id="10248435at2759"/>
<evidence type="ECO:0000256" key="4">
    <source>
        <dbReference type="ARBA" id="ARBA00022990"/>
    </source>
</evidence>
<proteinExistence type="inferred from homology"/>
<dbReference type="Gene3D" id="3.30.780.10">
    <property type="entry name" value="SUI1-like domain"/>
    <property type="match status" value="1"/>
</dbReference>
<keyword evidence="4" id="KW-0007">Acetylation</keyword>
<feature type="domain" description="SUI1" evidence="6">
    <location>
        <begin position="39"/>
        <end position="109"/>
    </location>
</feature>
<evidence type="ECO:0000256" key="5">
    <source>
        <dbReference type="SAM" id="MobiDB-lite"/>
    </source>
</evidence>
<dbReference type="Pfam" id="PF01253">
    <property type="entry name" value="SUI1"/>
    <property type="match status" value="1"/>
</dbReference>
<dbReference type="InterPro" id="IPR005874">
    <property type="entry name" value="SUI1_euk"/>
</dbReference>
<dbReference type="GO" id="GO:0080090">
    <property type="term" value="P:regulation of primary metabolic process"/>
    <property type="evidence" value="ECO:0007669"/>
    <property type="project" value="UniProtKB-ARBA"/>
</dbReference>
<dbReference type="NCBIfam" id="TIGR01160">
    <property type="entry name" value="SUI1_MOF2"/>
    <property type="match status" value="1"/>
</dbReference>
<protein>
    <recommendedName>
        <fullName evidence="6">SUI1 domain-containing protein</fullName>
    </recommendedName>
</protein>
<organism evidence="7 8">
    <name type="scientific">Brachionus calyciflorus</name>
    <dbReference type="NCBI Taxonomy" id="104777"/>
    <lineage>
        <taxon>Eukaryota</taxon>
        <taxon>Metazoa</taxon>
        <taxon>Spiralia</taxon>
        <taxon>Gnathifera</taxon>
        <taxon>Rotifera</taxon>
        <taxon>Eurotatoria</taxon>
        <taxon>Monogononta</taxon>
        <taxon>Pseudotrocha</taxon>
        <taxon>Ploima</taxon>
        <taxon>Brachionidae</taxon>
        <taxon>Brachionus</taxon>
    </lineage>
</organism>
<dbReference type="Proteomes" id="UP000663879">
    <property type="component" value="Unassembled WGS sequence"/>
</dbReference>
<evidence type="ECO:0000256" key="1">
    <source>
        <dbReference type="ARBA" id="ARBA00005422"/>
    </source>
</evidence>
<accession>A0A813YC45</accession>
<gene>
    <name evidence="7" type="ORF">OXX778_LOCUS10465</name>
</gene>
<comment type="similarity">
    <text evidence="1">Belongs to the SUI1 family.</text>
</comment>
<comment type="caution">
    <text evidence="7">The sequence shown here is derived from an EMBL/GenBank/DDBJ whole genome shotgun (WGS) entry which is preliminary data.</text>
</comment>
<dbReference type="EMBL" id="CAJNOC010001661">
    <property type="protein sequence ID" value="CAF0882099.1"/>
    <property type="molecule type" value="Genomic_DNA"/>
</dbReference>
<dbReference type="SUPFAM" id="SSF55159">
    <property type="entry name" value="eIF1-like"/>
    <property type="match status" value="1"/>
</dbReference>
<keyword evidence="8" id="KW-1185">Reference proteome</keyword>
<evidence type="ECO:0000313" key="8">
    <source>
        <dbReference type="Proteomes" id="UP000663879"/>
    </source>
</evidence>
<sequence>MTSSDSQILNLRPTDPFGDASAGVDLEKKSDINLGSGVVHIRIQQRNGRKTLTTVQGISEEFDKKKLVRAFKKEFACNGTVVEHPEYGEVVQLQGDQRNNVCEFLTRIGIVKQEQLKLHGF</sequence>
<dbReference type="FunFam" id="3.30.780.10:FF:000003">
    <property type="entry name" value="Eukaryotic translation initiation factor 1b"/>
    <property type="match status" value="1"/>
</dbReference>
<dbReference type="CDD" id="cd11566">
    <property type="entry name" value="eIF1_SUI1"/>
    <property type="match status" value="1"/>
</dbReference>
<dbReference type="PROSITE" id="PS50296">
    <property type="entry name" value="SUI1"/>
    <property type="match status" value="1"/>
</dbReference>
<dbReference type="GO" id="GO:0010468">
    <property type="term" value="P:regulation of gene expression"/>
    <property type="evidence" value="ECO:0007669"/>
    <property type="project" value="UniProtKB-ARBA"/>
</dbReference>
<dbReference type="InterPro" id="IPR036877">
    <property type="entry name" value="SUI1_dom_sf"/>
</dbReference>
<dbReference type="AlphaFoldDB" id="A0A813YC45"/>
<evidence type="ECO:0000256" key="2">
    <source>
        <dbReference type="ARBA" id="ARBA00022553"/>
    </source>
</evidence>
<keyword evidence="3" id="KW-0648">Protein biosynthesis</keyword>
<keyword evidence="2" id="KW-0597">Phosphoprotein</keyword>
<dbReference type="GO" id="GO:0003743">
    <property type="term" value="F:translation initiation factor activity"/>
    <property type="evidence" value="ECO:0007669"/>
    <property type="project" value="InterPro"/>
</dbReference>
<evidence type="ECO:0000256" key="3">
    <source>
        <dbReference type="ARBA" id="ARBA00022917"/>
    </source>
</evidence>
<dbReference type="InterPro" id="IPR001950">
    <property type="entry name" value="SUI1"/>
</dbReference>
<feature type="region of interest" description="Disordered" evidence="5">
    <location>
        <begin position="1"/>
        <end position="22"/>
    </location>
</feature>
<name>A0A813YC45_9BILA</name>